<dbReference type="EMBL" id="NEGB01000007">
    <property type="protein sequence ID" value="OTG64302.1"/>
    <property type="molecule type" value="Genomic_DNA"/>
</dbReference>
<evidence type="ECO:0000313" key="2">
    <source>
        <dbReference type="EMBL" id="OTG64302.1"/>
    </source>
</evidence>
<evidence type="ECO:0000313" key="3">
    <source>
        <dbReference type="Proteomes" id="UP000242765"/>
    </source>
</evidence>
<feature type="transmembrane region" description="Helical" evidence="1">
    <location>
        <begin position="87"/>
        <end position="107"/>
    </location>
</feature>
<protein>
    <recommendedName>
        <fullName evidence="4">Sodium/proton-translocating pyrophosphatase</fullName>
    </recommendedName>
</protein>
<feature type="transmembrane region" description="Helical" evidence="1">
    <location>
        <begin position="12"/>
        <end position="36"/>
    </location>
</feature>
<proteinExistence type="predicted"/>
<dbReference type="AlphaFoldDB" id="A0A1Y3CEH2"/>
<evidence type="ECO:0000256" key="1">
    <source>
        <dbReference type="SAM" id="Phobius"/>
    </source>
</evidence>
<name>A0A1Y3CEH2_9GAMM</name>
<gene>
    <name evidence="2" type="ORF">B9T28_12340</name>
</gene>
<comment type="caution">
    <text evidence="2">The sequence shown here is derived from an EMBL/GenBank/DDBJ whole genome shotgun (WGS) entry which is preliminary data.</text>
</comment>
<dbReference type="RefSeq" id="WP_086204285.1">
    <property type="nucleotide sequence ID" value="NZ_NEGB01000007.1"/>
</dbReference>
<keyword evidence="1" id="KW-0812">Transmembrane</keyword>
<organism evidence="2 3">
    <name type="scientific">Acinetobacter silvestris</name>
    <dbReference type="NCBI Taxonomy" id="1977882"/>
    <lineage>
        <taxon>Bacteria</taxon>
        <taxon>Pseudomonadati</taxon>
        <taxon>Pseudomonadota</taxon>
        <taxon>Gammaproteobacteria</taxon>
        <taxon>Moraxellales</taxon>
        <taxon>Moraxellaceae</taxon>
        <taxon>Acinetobacter</taxon>
    </lineage>
</organism>
<keyword evidence="1" id="KW-1133">Transmembrane helix</keyword>
<evidence type="ECO:0008006" key="4">
    <source>
        <dbReference type="Google" id="ProtNLM"/>
    </source>
</evidence>
<dbReference type="STRING" id="1977882.B9T28_12340"/>
<feature type="transmembrane region" description="Helical" evidence="1">
    <location>
        <begin position="56"/>
        <end position="80"/>
    </location>
</feature>
<dbReference type="OrthoDB" id="6704960at2"/>
<keyword evidence="1" id="KW-0472">Membrane</keyword>
<reference evidence="2 3" key="1">
    <citation type="submission" date="2017-04" db="EMBL/GenBank/DDBJ databases">
        <title>High diversity of culturable Acinetobacter species in natural soil and water ecosystems.</title>
        <authorList>
            <person name="Nemec A."/>
            <person name="Radolfova-Krizova L."/>
        </authorList>
    </citation>
    <scope>NUCLEOTIDE SEQUENCE [LARGE SCALE GENOMIC DNA]</scope>
    <source>
        <strain evidence="2 3">ANC 4999</strain>
    </source>
</reference>
<dbReference type="Proteomes" id="UP000242765">
    <property type="component" value="Unassembled WGS sequence"/>
</dbReference>
<accession>A0A1Y3CEH2</accession>
<sequence length="125" mass="14713">MGRDNLEQHRRYITISYVCMFLALFTIVTAVISYWLARKVVQVDNAEVWMHAQALWVMRSVVLFMLLAIFAALWFIPLIFFYWDSFIWVKACAVIGVVFSAIAWLYLLNAWLKGFSKYIKNKAVF</sequence>
<keyword evidence="3" id="KW-1185">Reference proteome</keyword>